<dbReference type="InterPro" id="IPR015864">
    <property type="entry name" value="FAD_synthase"/>
</dbReference>
<dbReference type="SUPFAM" id="SSF52374">
    <property type="entry name" value="Nucleotidylyl transferase"/>
    <property type="match status" value="1"/>
</dbReference>
<dbReference type="AlphaFoldDB" id="A0AA87NW84"/>
<dbReference type="Gene3D" id="3.40.50.620">
    <property type="entry name" value="HUPs"/>
    <property type="match status" value="1"/>
</dbReference>
<protein>
    <recommendedName>
        <fullName evidence="2">FAD synthase</fullName>
        <ecNumber evidence="2">2.7.7.2</ecNumber>
    </recommendedName>
</protein>
<keyword evidence="5" id="KW-0808">Transferase</keyword>
<dbReference type="CDD" id="cd02064">
    <property type="entry name" value="FAD_synthetase_N"/>
    <property type="match status" value="1"/>
</dbReference>
<comment type="catalytic activity">
    <reaction evidence="10">
        <text>FMN + ATP + H(+) = FAD + diphosphate</text>
        <dbReference type="Rhea" id="RHEA:17237"/>
        <dbReference type="ChEBI" id="CHEBI:15378"/>
        <dbReference type="ChEBI" id="CHEBI:30616"/>
        <dbReference type="ChEBI" id="CHEBI:33019"/>
        <dbReference type="ChEBI" id="CHEBI:57692"/>
        <dbReference type="ChEBI" id="CHEBI:58210"/>
        <dbReference type="EC" id="2.7.7.2"/>
    </reaction>
</comment>
<name>A0AA87NW84_TREMD</name>
<dbReference type="RefSeq" id="WP_016522132.1">
    <property type="nucleotide sequence ID" value="NZ_KE332517.1"/>
</dbReference>
<keyword evidence="6" id="KW-0548">Nucleotidyltransferase</keyword>
<dbReference type="GO" id="GO:0003919">
    <property type="term" value="F:FMN adenylyltransferase activity"/>
    <property type="evidence" value="ECO:0007669"/>
    <property type="project" value="UniProtKB-EC"/>
</dbReference>
<evidence type="ECO:0000256" key="5">
    <source>
        <dbReference type="ARBA" id="ARBA00022679"/>
    </source>
</evidence>
<dbReference type="EC" id="2.7.7.2" evidence="2"/>
<feature type="domain" description="FAD synthetase" evidence="11">
    <location>
        <begin position="17"/>
        <end position="169"/>
    </location>
</feature>
<keyword evidence="4" id="KW-0288">FMN</keyword>
<keyword evidence="8" id="KW-0274">FAD</keyword>
<dbReference type="Pfam" id="PF06574">
    <property type="entry name" value="FAD_syn"/>
    <property type="match status" value="1"/>
</dbReference>
<sequence>MKIIYWDDLIKEENIYPQGSAISIGGFDGPHRGHERILSAVLAAAQHKGIPAGIITFFRSPRSVKIGNAYTGDVSTLEMRLQKFAAQGFSFTVLIDFSTDFAKMKGAVFFDILIKTICIKYLAVGSDFSCGYRHDTGVGDLQRLARERGFCFDSIEQLYSAQQERISSSAIRHAVEQADFALAKDLLGYPFFLDVAKIVQRREGSVWSIEKSAITQILPQNGRYSASAYLQTGEIIPVQVEVTDTLLEVSEEIAAPVPFAAGTLIHKLEFIRKE</sequence>
<evidence type="ECO:0000256" key="8">
    <source>
        <dbReference type="ARBA" id="ARBA00022827"/>
    </source>
</evidence>
<reference evidence="12 13" key="1">
    <citation type="submission" date="2013-04" db="EMBL/GenBank/DDBJ databases">
        <title>The Genome Sequence of Treponema medium ATCC 700293.</title>
        <authorList>
            <consortium name="The Broad Institute Genomics Platform"/>
            <person name="Earl A."/>
            <person name="Ward D."/>
            <person name="Feldgarden M."/>
            <person name="Gevers D."/>
            <person name="Leonetti C."/>
            <person name="Blanton J.M."/>
            <person name="Dewhirst F.E."/>
            <person name="Izard J."/>
            <person name="Walker B."/>
            <person name="Young S."/>
            <person name="Zeng Q."/>
            <person name="Gargeya S."/>
            <person name="Fitzgerald M."/>
            <person name="Haas B."/>
            <person name="Abouelleil A."/>
            <person name="Allen A.W."/>
            <person name="Alvarado L."/>
            <person name="Arachchi H.M."/>
            <person name="Berlin A.M."/>
            <person name="Chapman S.B."/>
            <person name="Gainer-Dewar J."/>
            <person name="Goldberg J."/>
            <person name="Griggs A."/>
            <person name="Gujja S."/>
            <person name="Hansen M."/>
            <person name="Howarth C."/>
            <person name="Imamovic A."/>
            <person name="Ireland A."/>
            <person name="Larimer J."/>
            <person name="McCowan C."/>
            <person name="Murphy C."/>
            <person name="Pearson M."/>
            <person name="Poon T.W."/>
            <person name="Priest M."/>
            <person name="Roberts A."/>
            <person name="Saif S."/>
            <person name="Shea T."/>
            <person name="Sisk P."/>
            <person name="Sykes S."/>
            <person name="Wortman J."/>
            <person name="Nusbaum C."/>
            <person name="Birren B."/>
        </authorList>
    </citation>
    <scope>NUCLEOTIDE SEQUENCE [LARGE SCALE GENOMIC DNA]</scope>
    <source>
        <strain evidence="12 13">ATCC 700293</strain>
    </source>
</reference>
<evidence type="ECO:0000256" key="6">
    <source>
        <dbReference type="ARBA" id="ARBA00022695"/>
    </source>
</evidence>
<organism evidence="12 13">
    <name type="scientific">Treponema medium ATCC 700293</name>
    <dbReference type="NCBI Taxonomy" id="1125700"/>
    <lineage>
        <taxon>Bacteria</taxon>
        <taxon>Pseudomonadati</taxon>
        <taxon>Spirochaetota</taxon>
        <taxon>Spirochaetia</taxon>
        <taxon>Spirochaetales</taxon>
        <taxon>Treponemataceae</taxon>
        <taxon>Treponema</taxon>
    </lineage>
</organism>
<gene>
    <name evidence="12" type="ORF">HMPREF9195_00052</name>
</gene>
<evidence type="ECO:0000313" key="12">
    <source>
        <dbReference type="EMBL" id="EPF30040.1"/>
    </source>
</evidence>
<evidence type="ECO:0000256" key="10">
    <source>
        <dbReference type="ARBA" id="ARBA00049494"/>
    </source>
</evidence>
<comment type="caution">
    <text evidence="12">The sequence shown here is derived from an EMBL/GenBank/DDBJ whole genome shotgun (WGS) entry which is preliminary data.</text>
</comment>
<keyword evidence="3" id="KW-0285">Flavoprotein</keyword>
<proteinExistence type="predicted"/>
<dbReference type="GO" id="GO:0009231">
    <property type="term" value="P:riboflavin biosynthetic process"/>
    <property type="evidence" value="ECO:0007669"/>
    <property type="project" value="InterPro"/>
</dbReference>
<keyword evidence="7" id="KW-0547">Nucleotide-binding</keyword>
<evidence type="ECO:0000256" key="4">
    <source>
        <dbReference type="ARBA" id="ARBA00022643"/>
    </source>
</evidence>
<dbReference type="Proteomes" id="UP000014634">
    <property type="component" value="Unassembled WGS sequence"/>
</dbReference>
<evidence type="ECO:0000259" key="11">
    <source>
        <dbReference type="Pfam" id="PF06574"/>
    </source>
</evidence>
<dbReference type="InterPro" id="IPR014729">
    <property type="entry name" value="Rossmann-like_a/b/a_fold"/>
</dbReference>
<evidence type="ECO:0000256" key="2">
    <source>
        <dbReference type="ARBA" id="ARBA00012393"/>
    </source>
</evidence>
<evidence type="ECO:0000256" key="7">
    <source>
        <dbReference type="ARBA" id="ARBA00022741"/>
    </source>
</evidence>
<evidence type="ECO:0000256" key="9">
    <source>
        <dbReference type="ARBA" id="ARBA00022840"/>
    </source>
</evidence>
<accession>A0AA87NW84</accession>
<comment type="pathway">
    <text evidence="1">Cofactor biosynthesis; FAD biosynthesis; FAD from FMN: step 1/1.</text>
</comment>
<dbReference type="EMBL" id="ATFE01000001">
    <property type="protein sequence ID" value="EPF30040.1"/>
    <property type="molecule type" value="Genomic_DNA"/>
</dbReference>
<evidence type="ECO:0000256" key="3">
    <source>
        <dbReference type="ARBA" id="ARBA00022630"/>
    </source>
</evidence>
<evidence type="ECO:0000313" key="13">
    <source>
        <dbReference type="Proteomes" id="UP000014634"/>
    </source>
</evidence>
<dbReference type="GO" id="GO:0005524">
    <property type="term" value="F:ATP binding"/>
    <property type="evidence" value="ECO:0007669"/>
    <property type="project" value="UniProtKB-KW"/>
</dbReference>
<keyword evidence="9" id="KW-0067">ATP-binding</keyword>
<evidence type="ECO:0000256" key="1">
    <source>
        <dbReference type="ARBA" id="ARBA00004726"/>
    </source>
</evidence>